<reference evidence="3 4" key="2">
    <citation type="submission" date="2024-07" db="EMBL/GenBank/DDBJ databases">
        <authorList>
            <person name="Akdeniz Z."/>
        </authorList>
    </citation>
    <scope>NUCLEOTIDE SEQUENCE [LARGE SCALE GENOMIC DNA]</scope>
</reference>
<gene>
    <name evidence="2" type="ORF">HINF_LOCUS66457</name>
    <name evidence="3" type="ORF">HINF_LOCUS8224</name>
</gene>
<protein>
    <submittedName>
        <fullName evidence="3">Hypothetical_protein</fullName>
    </submittedName>
</protein>
<feature type="compositionally biased region" description="Basic and acidic residues" evidence="1">
    <location>
        <begin position="153"/>
        <end position="165"/>
    </location>
</feature>
<evidence type="ECO:0000313" key="2">
    <source>
        <dbReference type="EMBL" id="CAI9978812.1"/>
    </source>
</evidence>
<evidence type="ECO:0000256" key="1">
    <source>
        <dbReference type="SAM" id="MobiDB-lite"/>
    </source>
</evidence>
<comment type="caution">
    <text evidence="2">The sequence shown here is derived from an EMBL/GenBank/DDBJ whole genome shotgun (WGS) entry which is preliminary data.</text>
</comment>
<accession>A0AA86RVH3</accession>
<sequence length="165" mass="19668">MSITQRGPTMNREYTQKLETHSTNYEVHTSQIYPIILSDQCTIHPESLKKINQFCRVDEFLRSTARSIIKSHGNRTRNYNEAVKQHAEELQLQFTYADNHDIFYEEFQNRDGDNVPRPMRIPTPSLKTKQKMNRKQTDKKTQKIKNNQKIKTKKENEKNNQKEQQ</sequence>
<dbReference type="EMBL" id="CATOUU010001186">
    <property type="protein sequence ID" value="CAI9978812.1"/>
    <property type="molecule type" value="Genomic_DNA"/>
</dbReference>
<keyword evidence="4" id="KW-1185">Reference proteome</keyword>
<evidence type="ECO:0000313" key="4">
    <source>
        <dbReference type="Proteomes" id="UP001642409"/>
    </source>
</evidence>
<dbReference type="AlphaFoldDB" id="A0AA86RVH3"/>
<feature type="region of interest" description="Disordered" evidence="1">
    <location>
        <begin position="108"/>
        <end position="165"/>
    </location>
</feature>
<feature type="compositionally biased region" description="Basic residues" evidence="1">
    <location>
        <begin position="142"/>
        <end position="152"/>
    </location>
</feature>
<dbReference type="Proteomes" id="UP001642409">
    <property type="component" value="Unassembled WGS sequence"/>
</dbReference>
<evidence type="ECO:0000313" key="3">
    <source>
        <dbReference type="EMBL" id="CAL5984687.1"/>
    </source>
</evidence>
<name>A0AA86RVH3_9EUKA</name>
<reference evidence="2" key="1">
    <citation type="submission" date="2023-06" db="EMBL/GenBank/DDBJ databases">
        <authorList>
            <person name="Kurt Z."/>
        </authorList>
    </citation>
    <scope>NUCLEOTIDE SEQUENCE</scope>
</reference>
<organism evidence="2">
    <name type="scientific">Hexamita inflata</name>
    <dbReference type="NCBI Taxonomy" id="28002"/>
    <lineage>
        <taxon>Eukaryota</taxon>
        <taxon>Metamonada</taxon>
        <taxon>Diplomonadida</taxon>
        <taxon>Hexamitidae</taxon>
        <taxon>Hexamitinae</taxon>
        <taxon>Hexamita</taxon>
    </lineage>
</organism>
<proteinExistence type="predicted"/>
<dbReference type="EMBL" id="CAXDID020000017">
    <property type="protein sequence ID" value="CAL5984687.1"/>
    <property type="molecule type" value="Genomic_DNA"/>
</dbReference>